<evidence type="ECO:0000313" key="2">
    <source>
        <dbReference type="EMBL" id="GJD99857.1"/>
    </source>
</evidence>
<reference evidence="2" key="2">
    <citation type="submission" date="2021-08" db="EMBL/GenBank/DDBJ databases">
        <authorList>
            <person name="Tani A."/>
            <person name="Ola A."/>
            <person name="Ogura Y."/>
            <person name="Katsura K."/>
            <person name="Hayashi T."/>
        </authorList>
    </citation>
    <scope>NUCLEOTIDE SEQUENCE</scope>
    <source>
        <strain evidence="2">DSM 17168</strain>
    </source>
</reference>
<proteinExistence type="predicted"/>
<protein>
    <submittedName>
        <fullName evidence="2">Uncharacterized protein</fullName>
    </submittedName>
</protein>
<accession>A0ABQ4SD73</accession>
<evidence type="ECO:0000313" key="3">
    <source>
        <dbReference type="Proteomes" id="UP001055153"/>
    </source>
</evidence>
<sequence length="59" mass="6242">MTSTDPVAARDLDPQPTDTPDVLSDDALDDVAGGVYRHVRSVAISAEGKNTQLWVTTAT</sequence>
<dbReference type="EMBL" id="BPQQ01000018">
    <property type="protein sequence ID" value="GJD99857.1"/>
    <property type="molecule type" value="Genomic_DNA"/>
</dbReference>
<dbReference type="RefSeq" id="WP_238234736.1">
    <property type="nucleotide sequence ID" value="NZ_BPQQ01000018.1"/>
</dbReference>
<reference evidence="2" key="1">
    <citation type="journal article" date="2021" name="Front. Microbiol.">
        <title>Comprehensive Comparative Genomics and Phenotyping of Methylobacterium Species.</title>
        <authorList>
            <person name="Alessa O."/>
            <person name="Ogura Y."/>
            <person name="Fujitani Y."/>
            <person name="Takami H."/>
            <person name="Hayashi T."/>
            <person name="Sahin N."/>
            <person name="Tani A."/>
        </authorList>
    </citation>
    <scope>NUCLEOTIDE SEQUENCE</scope>
    <source>
        <strain evidence="2">DSM 17168</strain>
    </source>
</reference>
<evidence type="ECO:0000256" key="1">
    <source>
        <dbReference type="SAM" id="MobiDB-lite"/>
    </source>
</evidence>
<name>A0ABQ4SD73_9HYPH</name>
<gene>
    <name evidence="2" type="ORF">GMJLKIPL_1775</name>
</gene>
<keyword evidence="3" id="KW-1185">Reference proteome</keyword>
<feature type="region of interest" description="Disordered" evidence="1">
    <location>
        <begin position="1"/>
        <end position="25"/>
    </location>
</feature>
<organism evidence="2 3">
    <name type="scientific">Methylobacterium isbiliense</name>
    <dbReference type="NCBI Taxonomy" id="315478"/>
    <lineage>
        <taxon>Bacteria</taxon>
        <taxon>Pseudomonadati</taxon>
        <taxon>Pseudomonadota</taxon>
        <taxon>Alphaproteobacteria</taxon>
        <taxon>Hyphomicrobiales</taxon>
        <taxon>Methylobacteriaceae</taxon>
        <taxon>Methylobacterium</taxon>
    </lineage>
</organism>
<dbReference type="Proteomes" id="UP001055153">
    <property type="component" value="Unassembled WGS sequence"/>
</dbReference>
<comment type="caution">
    <text evidence="2">The sequence shown here is derived from an EMBL/GenBank/DDBJ whole genome shotgun (WGS) entry which is preliminary data.</text>
</comment>